<dbReference type="OrthoDB" id="166629at2759"/>
<dbReference type="AlphaFoldDB" id="A0A485L9W7"/>
<evidence type="ECO:0000313" key="3">
    <source>
        <dbReference type="EMBL" id="VFT94615.1"/>
    </source>
</evidence>
<protein>
    <submittedName>
        <fullName evidence="3">Aste57867_17872 protein</fullName>
    </submittedName>
</protein>
<feature type="region of interest" description="Disordered" evidence="1">
    <location>
        <begin position="296"/>
        <end position="315"/>
    </location>
</feature>
<keyword evidence="4" id="KW-1185">Reference proteome</keyword>
<proteinExistence type="predicted"/>
<dbReference type="EMBL" id="VJMH01006335">
    <property type="protein sequence ID" value="KAF0690753.1"/>
    <property type="molecule type" value="Genomic_DNA"/>
</dbReference>
<dbReference type="EMBL" id="CAADRA010006356">
    <property type="protein sequence ID" value="VFT94615.1"/>
    <property type="molecule type" value="Genomic_DNA"/>
</dbReference>
<feature type="compositionally biased region" description="Basic residues" evidence="1">
    <location>
        <begin position="302"/>
        <end position="313"/>
    </location>
</feature>
<sequence>MASWFGHTQTVASIGKSVTTVAGGIICLESNLSNFMKKVIYYEGFFQRTSAKLPEDVTYAAKKLLRRCHEYREAIREELQSNVAYVADAGRWAIGLEDWNTKMDKRMAQISELVVLANSLLAEYAVTGELRGAVDDLSAYLNVITSTIVLQDDALFRDSIKQTQQARPSYKPSNAPRPMSPLVVPSSTTATTTTVVLAIDEDDDDDEASPEDEDRLNPFNVIIGGDAAAATDKQVPRTSPIAIPKKTMTVPPPSHGAATSIGSNSSCRSHSNSFTSDYCHLEREYGDELNEMTSFTTTAGKRPQHGKGVKSTKPKPYENAVYDLTVSFDFQKERMSNPFVSKTFAMDRKTSRDEHTIAEEDHVMDASPRRVEEGGGDDDDYDAPSPRRDDDGLEHVIAMAVRATAEMEMPPQPSAVASSPLSVVAEEHVLDER</sequence>
<feature type="region of interest" description="Disordered" evidence="1">
    <location>
        <begin position="243"/>
        <end position="269"/>
    </location>
</feature>
<name>A0A485L9W7_9STRA</name>
<accession>A0A485L9W7</accession>
<dbReference type="Proteomes" id="UP000332933">
    <property type="component" value="Unassembled WGS sequence"/>
</dbReference>
<evidence type="ECO:0000256" key="1">
    <source>
        <dbReference type="SAM" id="MobiDB-lite"/>
    </source>
</evidence>
<organism evidence="3 4">
    <name type="scientific">Aphanomyces stellatus</name>
    <dbReference type="NCBI Taxonomy" id="120398"/>
    <lineage>
        <taxon>Eukaryota</taxon>
        <taxon>Sar</taxon>
        <taxon>Stramenopiles</taxon>
        <taxon>Oomycota</taxon>
        <taxon>Saprolegniomycetes</taxon>
        <taxon>Saprolegniales</taxon>
        <taxon>Verrucalvaceae</taxon>
        <taxon>Aphanomyces</taxon>
    </lineage>
</organism>
<feature type="region of interest" description="Disordered" evidence="1">
    <location>
        <begin position="161"/>
        <end position="188"/>
    </location>
</feature>
<reference evidence="3 4" key="1">
    <citation type="submission" date="2019-03" db="EMBL/GenBank/DDBJ databases">
        <authorList>
            <person name="Gaulin E."/>
            <person name="Dumas B."/>
        </authorList>
    </citation>
    <scope>NUCLEOTIDE SEQUENCE [LARGE SCALE GENOMIC DNA]</scope>
    <source>
        <strain evidence="3">CBS 568.67</strain>
    </source>
</reference>
<feature type="compositionally biased region" description="Low complexity" evidence="1">
    <location>
        <begin position="260"/>
        <end position="269"/>
    </location>
</feature>
<evidence type="ECO:0000313" key="4">
    <source>
        <dbReference type="Proteomes" id="UP000332933"/>
    </source>
</evidence>
<feature type="compositionally biased region" description="Basic and acidic residues" evidence="1">
    <location>
        <begin position="347"/>
        <end position="373"/>
    </location>
</feature>
<feature type="region of interest" description="Disordered" evidence="1">
    <location>
        <begin position="347"/>
        <end position="393"/>
    </location>
</feature>
<evidence type="ECO:0000313" key="2">
    <source>
        <dbReference type="EMBL" id="KAF0690753.1"/>
    </source>
</evidence>
<gene>
    <name evidence="3" type="primary">Aste57867_17872</name>
    <name evidence="2" type="ORF">As57867_017811</name>
    <name evidence="3" type="ORF">ASTE57867_17872</name>
</gene>
<reference evidence="2" key="2">
    <citation type="submission" date="2019-06" db="EMBL/GenBank/DDBJ databases">
        <title>Genomics analysis of Aphanomyces spp. identifies a new class of oomycete effector associated with host adaptation.</title>
        <authorList>
            <person name="Gaulin E."/>
        </authorList>
    </citation>
    <scope>NUCLEOTIDE SEQUENCE</scope>
    <source>
        <strain evidence="2">CBS 578.67</strain>
    </source>
</reference>